<reference evidence="1 2" key="1">
    <citation type="submission" date="2020-06" db="EMBL/GenBank/DDBJ databases">
        <title>NJ-3-1, isolated from saline soil.</title>
        <authorList>
            <person name="Cui H.L."/>
            <person name="Shi X."/>
        </authorList>
    </citation>
    <scope>NUCLEOTIDE SEQUENCE [LARGE SCALE GENOMIC DNA]</scope>
    <source>
        <strain evidence="1 2">NJ-3-1</strain>
    </source>
</reference>
<proteinExistence type="predicted"/>
<keyword evidence="1" id="KW-0808">Transferase</keyword>
<gene>
    <name evidence="1" type="ORF">HUG12_01140</name>
</gene>
<dbReference type="KEGG" id="halu:HUG12_01140"/>
<dbReference type="RefSeq" id="WP_179267014.1">
    <property type="nucleotide sequence ID" value="NZ_CP058579.1"/>
</dbReference>
<dbReference type="SUPFAM" id="SSF53756">
    <property type="entry name" value="UDP-Glycosyltransferase/glycogen phosphorylase"/>
    <property type="match status" value="1"/>
</dbReference>
<dbReference type="Proteomes" id="UP000509626">
    <property type="component" value="Chromosome"/>
</dbReference>
<dbReference type="PANTHER" id="PTHR12526">
    <property type="entry name" value="GLYCOSYLTRANSFERASE"/>
    <property type="match status" value="1"/>
</dbReference>
<dbReference type="GO" id="GO:0016757">
    <property type="term" value="F:glycosyltransferase activity"/>
    <property type="evidence" value="ECO:0007669"/>
    <property type="project" value="TreeGrafter"/>
</dbReference>
<evidence type="ECO:0000313" key="2">
    <source>
        <dbReference type="Proteomes" id="UP000509626"/>
    </source>
</evidence>
<dbReference type="AlphaFoldDB" id="A0A7D5L8B4"/>
<dbReference type="EMBL" id="CP058579">
    <property type="protein sequence ID" value="QLG60428.1"/>
    <property type="molecule type" value="Genomic_DNA"/>
</dbReference>
<accession>A0A7D5L8B4</accession>
<dbReference type="GeneID" id="56036021"/>
<name>A0A7D5L8B4_9EURY</name>
<dbReference type="Pfam" id="PF13692">
    <property type="entry name" value="Glyco_trans_1_4"/>
    <property type="match status" value="1"/>
</dbReference>
<protein>
    <submittedName>
        <fullName evidence="1">Glycosyltransferase</fullName>
    </submittedName>
</protein>
<dbReference type="PANTHER" id="PTHR12526:SF600">
    <property type="entry name" value="GLYCOSYL TRANSFERASE GROUP 1"/>
    <property type="match status" value="1"/>
</dbReference>
<evidence type="ECO:0000313" key="1">
    <source>
        <dbReference type="EMBL" id="QLG60428.1"/>
    </source>
</evidence>
<keyword evidence="2" id="KW-1185">Reference proteome</keyword>
<organism evidence="1 2">
    <name type="scientific">Halorarum salinum</name>
    <dbReference type="NCBI Taxonomy" id="2743089"/>
    <lineage>
        <taxon>Archaea</taxon>
        <taxon>Methanobacteriati</taxon>
        <taxon>Methanobacteriota</taxon>
        <taxon>Stenosarchaea group</taxon>
        <taxon>Halobacteria</taxon>
        <taxon>Halobacteriales</taxon>
        <taxon>Haloferacaceae</taxon>
        <taxon>Halorarum</taxon>
    </lineage>
</organism>
<dbReference type="OrthoDB" id="226389at2157"/>
<dbReference type="CDD" id="cd03801">
    <property type="entry name" value="GT4_PimA-like"/>
    <property type="match status" value="1"/>
</dbReference>
<sequence>MSRVLLFARELPHPPNAGDRIVTFGFVRALAERGHEVHVLAYSREGDDGDAAALREECASVRRVPRPDRGLPAPLWKATQHFRGRSHVMATFDSAAFRAAAADRVRDLNPDAVLAQHPYMGQVFRDDAVASAIESAGARRVTNAHVVEYLAHERRREYAEGLRTHVALTFEIPRLRGAERAVYEASDRTLVLGETDRRELGSSVHGLVTTQRVALDPDRYDPAAADDEVPGRLLFFGSYDWFPNADAITHICEEAFPAVRRAHPDAELLVAGRDAPPAVRALGERPSVEFVGEVDDLGALVRTASAIVAPIRVRGGVRIKVLESMAWEVPVVTTPAGVEGIEATPGEDLLVADGADALADATVGVLEDRERRRAMARNARETVRKRYSVGAVAA</sequence>
<dbReference type="Gene3D" id="3.40.50.2000">
    <property type="entry name" value="Glycogen Phosphorylase B"/>
    <property type="match status" value="2"/>
</dbReference>